<dbReference type="SUPFAM" id="SSF48498">
    <property type="entry name" value="Tetracyclin repressor-like, C-terminal domain"/>
    <property type="match status" value="1"/>
</dbReference>
<accession>A0A399D0H4</accession>
<feature type="domain" description="HTH tetR-type" evidence="6">
    <location>
        <begin position="1"/>
        <end position="61"/>
    </location>
</feature>
<gene>
    <name evidence="7" type="ORF">D1164_17110</name>
</gene>
<feature type="DNA-binding region" description="H-T-H motif" evidence="5">
    <location>
        <begin position="24"/>
        <end position="43"/>
    </location>
</feature>
<dbReference type="GO" id="GO:0003700">
    <property type="term" value="F:DNA-binding transcription factor activity"/>
    <property type="evidence" value="ECO:0007669"/>
    <property type="project" value="TreeGrafter"/>
</dbReference>
<dbReference type="EMBL" id="QWET01000015">
    <property type="protein sequence ID" value="RIH63860.1"/>
    <property type="molecule type" value="Genomic_DNA"/>
</dbReference>
<evidence type="ECO:0000256" key="4">
    <source>
        <dbReference type="ARBA" id="ARBA00023163"/>
    </source>
</evidence>
<evidence type="ECO:0000256" key="2">
    <source>
        <dbReference type="ARBA" id="ARBA00023015"/>
    </source>
</evidence>
<evidence type="ECO:0000256" key="3">
    <source>
        <dbReference type="ARBA" id="ARBA00023125"/>
    </source>
</evidence>
<keyword evidence="8" id="KW-1185">Reference proteome</keyword>
<dbReference type="InterPro" id="IPR009057">
    <property type="entry name" value="Homeodomain-like_sf"/>
</dbReference>
<dbReference type="OrthoDB" id="881297at2"/>
<evidence type="ECO:0000256" key="1">
    <source>
        <dbReference type="ARBA" id="ARBA00022491"/>
    </source>
</evidence>
<keyword evidence="4" id="KW-0804">Transcription</keyword>
<dbReference type="InterPro" id="IPR050109">
    <property type="entry name" value="HTH-type_TetR-like_transc_reg"/>
</dbReference>
<comment type="caution">
    <text evidence="7">The sequence shown here is derived from an EMBL/GenBank/DDBJ whole genome shotgun (WGS) entry which is preliminary data.</text>
</comment>
<dbReference type="Proteomes" id="UP000266441">
    <property type="component" value="Unassembled WGS sequence"/>
</dbReference>
<dbReference type="AlphaFoldDB" id="A0A399D0H4"/>
<dbReference type="PANTHER" id="PTHR30055">
    <property type="entry name" value="HTH-TYPE TRANSCRIPTIONAL REGULATOR RUTR"/>
    <property type="match status" value="1"/>
</dbReference>
<keyword evidence="2" id="KW-0805">Transcription regulation</keyword>
<dbReference type="RefSeq" id="WP_119351117.1">
    <property type="nucleotide sequence ID" value="NZ_QWET01000015.1"/>
</dbReference>
<dbReference type="InterPro" id="IPR036271">
    <property type="entry name" value="Tet_transcr_reg_TetR-rel_C_sf"/>
</dbReference>
<dbReference type="SUPFAM" id="SSF46689">
    <property type="entry name" value="Homeodomain-like"/>
    <property type="match status" value="1"/>
</dbReference>
<dbReference type="Gene3D" id="1.10.357.10">
    <property type="entry name" value="Tetracycline Repressor, domain 2"/>
    <property type="match status" value="1"/>
</dbReference>
<dbReference type="Gene3D" id="1.10.10.60">
    <property type="entry name" value="Homeodomain-like"/>
    <property type="match status" value="1"/>
</dbReference>
<evidence type="ECO:0000256" key="5">
    <source>
        <dbReference type="PROSITE-ProRule" id="PRU00335"/>
    </source>
</evidence>
<dbReference type="InterPro" id="IPR001647">
    <property type="entry name" value="HTH_TetR"/>
</dbReference>
<organism evidence="7 8">
    <name type="scientific">Mariniphaga sediminis</name>
    <dbReference type="NCBI Taxonomy" id="1628158"/>
    <lineage>
        <taxon>Bacteria</taxon>
        <taxon>Pseudomonadati</taxon>
        <taxon>Bacteroidota</taxon>
        <taxon>Bacteroidia</taxon>
        <taxon>Marinilabiliales</taxon>
        <taxon>Prolixibacteraceae</taxon>
        <taxon>Mariniphaga</taxon>
    </lineage>
</organism>
<keyword evidence="3 5" id="KW-0238">DNA-binding</keyword>
<dbReference type="PANTHER" id="PTHR30055:SF175">
    <property type="entry name" value="HTH-TYPE TRANSCRIPTIONAL REPRESSOR KSTR2"/>
    <property type="match status" value="1"/>
</dbReference>
<dbReference type="PROSITE" id="PS50977">
    <property type="entry name" value="HTH_TETR_2"/>
    <property type="match status" value="1"/>
</dbReference>
<dbReference type="PRINTS" id="PR00455">
    <property type="entry name" value="HTHTETR"/>
</dbReference>
<sequence length="201" mass="23678">MEISDRVIDEATRQFLQFGIRNVTMDGIASALGMSKRTVYEMFKDKTELVHMCLRVLREKHKERNERIISSSGNVIETIYSFMQEGIKAMNSINPVFFRDMKKFYPETWDSLHENNEKEKFELSKKLLHKGIEEGLFRPDIHVFIVAKLFHEQMNLLADEKIFPRDEYSFADVFQGLTINFIRGISTTKGIELIDKMRERD</sequence>
<reference evidence="7 8" key="1">
    <citation type="journal article" date="2015" name="Int. J. Syst. Evol. Microbiol.">
        <title>Mariniphaga sediminis sp. nov., isolated from coastal sediment.</title>
        <authorList>
            <person name="Wang F.Q."/>
            <person name="Shen Q.Y."/>
            <person name="Chen G.J."/>
            <person name="Du Z.J."/>
        </authorList>
    </citation>
    <scope>NUCLEOTIDE SEQUENCE [LARGE SCALE GENOMIC DNA]</scope>
    <source>
        <strain evidence="7 8">SY21</strain>
    </source>
</reference>
<protein>
    <submittedName>
        <fullName evidence="7">TetR/AcrR family transcriptional regulator</fullName>
    </submittedName>
</protein>
<evidence type="ECO:0000259" key="6">
    <source>
        <dbReference type="PROSITE" id="PS50977"/>
    </source>
</evidence>
<name>A0A399D0H4_9BACT</name>
<evidence type="ECO:0000313" key="8">
    <source>
        <dbReference type="Proteomes" id="UP000266441"/>
    </source>
</evidence>
<evidence type="ECO:0000313" key="7">
    <source>
        <dbReference type="EMBL" id="RIH63860.1"/>
    </source>
</evidence>
<dbReference type="GO" id="GO:0000976">
    <property type="term" value="F:transcription cis-regulatory region binding"/>
    <property type="evidence" value="ECO:0007669"/>
    <property type="project" value="TreeGrafter"/>
</dbReference>
<dbReference type="Pfam" id="PF00440">
    <property type="entry name" value="TetR_N"/>
    <property type="match status" value="1"/>
</dbReference>
<proteinExistence type="predicted"/>
<keyword evidence="1" id="KW-0678">Repressor</keyword>